<dbReference type="InterPro" id="IPR003594">
    <property type="entry name" value="HATPase_dom"/>
</dbReference>
<organism evidence="2 3">
    <name type="scientific">Leptospira wolffii</name>
    <dbReference type="NCBI Taxonomy" id="409998"/>
    <lineage>
        <taxon>Bacteria</taxon>
        <taxon>Pseudomonadati</taxon>
        <taxon>Spirochaetota</taxon>
        <taxon>Spirochaetia</taxon>
        <taxon>Leptospirales</taxon>
        <taxon>Leptospiraceae</taxon>
        <taxon>Leptospira</taxon>
    </lineage>
</organism>
<dbReference type="RefSeq" id="WP_100757727.1">
    <property type="nucleotide sequence ID" value="NZ_NPDT01000001.1"/>
</dbReference>
<evidence type="ECO:0000259" key="1">
    <source>
        <dbReference type="Pfam" id="PF13581"/>
    </source>
</evidence>
<comment type="caution">
    <text evidence="2">The sequence shown here is derived from an EMBL/GenBank/DDBJ whole genome shotgun (WGS) entry which is preliminary data.</text>
</comment>
<sequence length="145" mass="17015">MDFSRERVLFYSVDLDELSNIRSEVREFLGEECPDLIKGRIVFCLDEAMTNVIEHGFSGPNDSRIELRMKRNKRNWKFSILDEGVPFDPTKEKSETWKELYESGADGGFGLRSIKKVMIVRYQRLKNPPRNKLTLIHTRDSNDQE</sequence>
<evidence type="ECO:0000313" key="3">
    <source>
        <dbReference type="Proteomes" id="UP000231912"/>
    </source>
</evidence>
<feature type="domain" description="Histidine kinase/HSP90-like ATPase" evidence="1">
    <location>
        <begin position="13"/>
        <end position="135"/>
    </location>
</feature>
<proteinExistence type="predicted"/>
<dbReference type="EMBL" id="NPDT01000001">
    <property type="protein sequence ID" value="PJZ67197.1"/>
    <property type="molecule type" value="Genomic_DNA"/>
</dbReference>
<evidence type="ECO:0000313" key="2">
    <source>
        <dbReference type="EMBL" id="PJZ67197.1"/>
    </source>
</evidence>
<reference evidence="2 3" key="1">
    <citation type="submission" date="2017-07" db="EMBL/GenBank/DDBJ databases">
        <title>Leptospira spp. isolated from tropical soils.</title>
        <authorList>
            <person name="Thibeaux R."/>
            <person name="Iraola G."/>
            <person name="Ferres I."/>
            <person name="Bierque E."/>
            <person name="Girault D."/>
            <person name="Soupe-Gilbert M.-E."/>
            <person name="Picardeau M."/>
            <person name="Goarant C."/>
        </authorList>
    </citation>
    <scope>NUCLEOTIDE SEQUENCE [LARGE SCALE GENOMIC DNA]</scope>
    <source>
        <strain evidence="2 3">FH2-C-A2</strain>
    </source>
</reference>
<dbReference type="Gene3D" id="3.30.565.10">
    <property type="entry name" value="Histidine kinase-like ATPase, C-terminal domain"/>
    <property type="match status" value="1"/>
</dbReference>
<dbReference type="AlphaFoldDB" id="A0A2M9ZFS5"/>
<name>A0A2M9ZFS5_9LEPT</name>
<dbReference type="SUPFAM" id="SSF55874">
    <property type="entry name" value="ATPase domain of HSP90 chaperone/DNA topoisomerase II/histidine kinase"/>
    <property type="match status" value="1"/>
</dbReference>
<dbReference type="Proteomes" id="UP000231912">
    <property type="component" value="Unassembled WGS sequence"/>
</dbReference>
<protein>
    <submittedName>
        <fullName evidence="2">Anti-sigma factor</fullName>
    </submittedName>
</protein>
<dbReference type="CDD" id="cd16936">
    <property type="entry name" value="HATPase_RsbW-like"/>
    <property type="match status" value="1"/>
</dbReference>
<gene>
    <name evidence="2" type="ORF">CH371_03820</name>
</gene>
<dbReference type="InterPro" id="IPR036890">
    <property type="entry name" value="HATPase_C_sf"/>
</dbReference>
<dbReference type="Pfam" id="PF13581">
    <property type="entry name" value="HATPase_c_2"/>
    <property type="match status" value="1"/>
</dbReference>
<accession>A0A2M9ZFS5</accession>